<evidence type="ECO:0000256" key="1">
    <source>
        <dbReference type="ARBA" id="ARBA00006484"/>
    </source>
</evidence>
<protein>
    <submittedName>
        <fullName evidence="3">SDR family NAD(P)-dependent oxidoreductase</fullName>
    </submittedName>
</protein>
<keyword evidence="2" id="KW-0560">Oxidoreductase</keyword>
<dbReference type="Gene3D" id="3.40.50.720">
    <property type="entry name" value="NAD(P)-binding Rossmann-like Domain"/>
    <property type="match status" value="1"/>
</dbReference>
<dbReference type="Pfam" id="PF00106">
    <property type="entry name" value="adh_short"/>
    <property type="match status" value="1"/>
</dbReference>
<dbReference type="InterPro" id="IPR002347">
    <property type="entry name" value="SDR_fam"/>
</dbReference>
<evidence type="ECO:0000313" key="3">
    <source>
        <dbReference type="EMBL" id="RHM71455.1"/>
    </source>
</evidence>
<gene>
    <name evidence="3" type="ORF">DWZ50_15465</name>
</gene>
<dbReference type="SUPFAM" id="SSF51735">
    <property type="entry name" value="NAD(P)-binding Rossmann-fold domains"/>
    <property type="match status" value="1"/>
</dbReference>
<dbReference type="AlphaFoldDB" id="A0A415S668"/>
<evidence type="ECO:0000256" key="2">
    <source>
        <dbReference type="ARBA" id="ARBA00023002"/>
    </source>
</evidence>
<dbReference type="InterPro" id="IPR036291">
    <property type="entry name" value="NAD(P)-bd_dom_sf"/>
</dbReference>
<dbReference type="RefSeq" id="WP_118445076.1">
    <property type="nucleotide sequence ID" value="NZ_JBCPGC010000068.1"/>
</dbReference>
<sequence length="274" mass="31802">MQRNGTILITGATDGIGLAIAKKLVDLNIKVLIHGRNEEKCKTAIKRICKSNEKLKNIDYITFDLSDINQIEEGLKKIAKKYTGLEIIHNAGIFLQERSIEDFNIESMFMINHFSQYYMTQKLLEEYELEIKKIIFTSSLACLHVKFSIKELEDISKQNFNAHKVYAASKLYSVMYSKILFDEFPDKQVYCYDPGFIDTKLSRKGWNNLATNNIETAVQKVLDILCGKYFPGSYISDEEGSSYLKRNMQTENLLALKKFDEKLYERIKNERKLH</sequence>
<dbReference type="PANTHER" id="PTHR24320">
    <property type="entry name" value="RETINOL DEHYDROGENASE"/>
    <property type="match status" value="1"/>
</dbReference>
<dbReference type="GO" id="GO:0016491">
    <property type="term" value="F:oxidoreductase activity"/>
    <property type="evidence" value="ECO:0007669"/>
    <property type="project" value="UniProtKB-KW"/>
</dbReference>
<dbReference type="PANTHER" id="PTHR24320:SF148">
    <property type="entry name" value="NAD(P)-BINDING ROSSMANN-FOLD SUPERFAMILY PROTEIN"/>
    <property type="match status" value="1"/>
</dbReference>
<dbReference type="Proteomes" id="UP000285610">
    <property type="component" value="Unassembled WGS sequence"/>
</dbReference>
<comment type="caution">
    <text evidence="3">The sequence shown here is derived from an EMBL/GenBank/DDBJ whole genome shotgun (WGS) entry which is preliminary data.</text>
</comment>
<comment type="similarity">
    <text evidence="1">Belongs to the short-chain dehydrogenases/reductases (SDR) family.</text>
</comment>
<dbReference type="PRINTS" id="PR00081">
    <property type="entry name" value="GDHRDH"/>
</dbReference>
<evidence type="ECO:0000313" key="4">
    <source>
        <dbReference type="Proteomes" id="UP000285610"/>
    </source>
</evidence>
<name>A0A415S668_MEDGN</name>
<accession>A0A415S668</accession>
<reference evidence="3 4" key="1">
    <citation type="submission" date="2018-08" db="EMBL/GenBank/DDBJ databases">
        <title>A genome reference for cultivated species of the human gut microbiota.</title>
        <authorList>
            <person name="Zou Y."/>
            <person name="Xue W."/>
            <person name="Luo G."/>
        </authorList>
    </citation>
    <scope>NUCLEOTIDE SEQUENCE [LARGE SCALE GENOMIC DNA]</scope>
    <source>
        <strain evidence="3 4">AF33-12</strain>
    </source>
</reference>
<organism evidence="3 4">
    <name type="scientific">Mediterraneibacter gnavus</name>
    <name type="common">Ruminococcus gnavus</name>
    <dbReference type="NCBI Taxonomy" id="33038"/>
    <lineage>
        <taxon>Bacteria</taxon>
        <taxon>Bacillati</taxon>
        <taxon>Bacillota</taxon>
        <taxon>Clostridia</taxon>
        <taxon>Lachnospirales</taxon>
        <taxon>Lachnospiraceae</taxon>
        <taxon>Mediterraneibacter</taxon>
    </lineage>
</organism>
<dbReference type="EMBL" id="QRQE01000047">
    <property type="protein sequence ID" value="RHM71455.1"/>
    <property type="molecule type" value="Genomic_DNA"/>
</dbReference>
<proteinExistence type="inferred from homology"/>